<keyword evidence="2" id="KW-1185">Reference proteome</keyword>
<evidence type="ECO:0000313" key="1">
    <source>
        <dbReference type="EMBL" id="SMD06557.1"/>
    </source>
</evidence>
<protein>
    <submittedName>
        <fullName evidence="1">Uncharacterized protein</fullName>
    </submittedName>
</protein>
<proteinExistence type="predicted"/>
<gene>
    <name evidence="1" type="ORF">SAMN06295998_12521</name>
</gene>
<dbReference type="AlphaFoldDB" id="A0A1W2EAG9"/>
<dbReference type="Proteomes" id="UP000192330">
    <property type="component" value="Unassembled WGS sequence"/>
</dbReference>
<name>A0A1W2EAG9_9RHOB</name>
<organism evidence="1 2">
    <name type="scientific">Primorskyibacter flagellatus</name>
    <dbReference type="NCBI Taxonomy" id="1387277"/>
    <lineage>
        <taxon>Bacteria</taxon>
        <taxon>Pseudomonadati</taxon>
        <taxon>Pseudomonadota</taxon>
        <taxon>Alphaproteobacteria</taxon>
        <taxon>Rhodobacterales</taxon>
        <taxon>Roseobacteraceae</taxon>
        <taxon>Primorskyibacter</taxon>
    </lineage>
</organism>
<dbReference type="EMBL" id="FWYD01000025">
    <property type="protein sequence ID" value="SMD06557.1"/>
    <property type="molecule type" value="Genomic_DNA"/>
</dbReference>
<accession>A0A1W2EAG9</accession>
<evidence type="ECO:0000313" key="2">
    <source>
        <dbReference type="Proteomes" id="UP000192330"/>
    </source>
</evidence>
<sequence>MIFAWFRSISQTTRGVDARPPLGVDTPVTI</sequence>
<reference evidence="1 2" key="1">
    <citation type="submission" date="2017-04" db="EMBL/GenBank/DDBJ databases">
        <authorList>
            <person name="Afonso C.L."/>
            <person name="Miller P.J."/>
            <person name="Scott M.A."/>
            <person name="Spackman E."/>
            <person name="Goraichik I."/>
            <person name="Dimitrov K.M."/>
            <person name="Suarez D.L."/>
            <person name="Swayne D.E."/>
        </authorList>
    </citation>
    <scope>NUCLEOTIDE SEQUENCE [LARGE SCALE GENOMIC DNA]</scope>
    <source>
        <strain evidence="1 2">CGMCC 1.12644</strain>
    </source>
</reference>